<dbReference type="InterPro" id="IPR009057">
    <property type="entry name" value="Homeodomain-like_sf"/>
</dbReference>
<evidence type="ECO:0000313" key="5">
    <source>
        <dbReference type="Proteomes" id="UP000462362"/>
    </source>
</evidence>
<dbReference type="SMART" id="SM00342">
    <property type="entry name" value="HTH_ARAC"/>
    <property type="match status" value="1"/>
</dbReference>
<dbReference type="InterPro" id="IPR003313">
    <property type="entry name" value="AraC-bd"/>
</dbReference>
<evidence type="ECO:0000256" key="3">
    <source>
        <dbReference type="ARBA" id="ARBA00023163"/>
    </source>
</evidence>
<dbReference type="Proteomes" id="UP000462362">
    <property type="component" value="Unassembled WGS sequence"/>
</dbReference>
<dbReference type="GO" id="GO:0003700">
    <property type="term" value="F:DNA-binding transcription factor activity"/>
    <property type="evidence" value="ECO:0007669"/>
    <property type="project" value="InterPro"/>
</dbReference>
<dbReference type="EMBL" id="WNCL01000049">
    <property type="protein sequence ID" value="MTU44154.1"/>
    <property type="molecule type" value="Genomic_DNA"/>
</dbReference>
<dbReference type="InterPro" id="IPR014710">
    <property type="entry name" value="RmlC-like_jellyroll"/>
</dbReference>
<dbReference type="AlphaFoldDB" id="A0A6I3S370"/>
<organism evidence="4 5">
    <name type="scientific">Parasutterella excrementihominis</name>
    <dbReference type="NCBI Taxonomy" id="487175"/>
    <lineage>
        <taxon>Bacteria</taxon>
        <taxon>Pseudomonadati</taxon>
        <taxon>Pseudomonadota</taxon>
        <taxon>Betaproteobacteria</taxon>
        <taxon>Burkholderiales</taxon>
        <taxon>Sutterellaceae</taxon>
        <taxon>Parasutterella</taxon>
    </lineage>
</organism>
<dbReference type="Gene3D" id="2.60.120.10">
    <property type="entry name" value="Jelly Rolls"/>
    <property type="match status" value="1"/>
</dbReference>
<dbReference type="InterPro" id="IPR011051">
    <property type="entry name" value="RmlC_Cupin_sf"/>
</dbReference>
<dbReference type="SUPFAM" id="SSF51182">
    <property type="entry name" value="RmlC-like cupins"/>
    <property type="match status" value="1"/>
</dbReference>
<evidence type="ECO:0000256" key="1">
    <source>
        <dbReference type="ARBA" id="ARBA00023015"/>
    </source>
</evidence>
<dbReference type="SUPFAM" id="SSF46689">
    <property type="entry name" value="Homeodomain-like"/>
    <property type="match status" value="1"/>
</dbReference>
<keyword evidence="3" id="KW-0804">Transcription</keyword>
<proteinExistence type="predicted"/>
<dbReference type="GO" id="GO:0043565">
    <property type="term" value="F:sequence-specific DNA binding"/>
    <property type="evidence" value="ECO:0007669"/>
    <property type="project" value="InterPro"/>
</dbReference>
<name>A0A6I3S370_9BURK</name>
<dbReference type="Gene3D" id="1.10.10.60">
    <property type="entry name" value="Homeodomain-like"/>
    <property type="match status" value="1"/>
</dbReference>
<dbReference type="InterPro" id="IPR018060">
    <property type="entry name" value="HTH_AraC"/>
</dbReference>
<dbReference type="Pfam" id="PF12833">
    <property type="entry name" value="HTH_18"/>
    <property type="match status" value="1"/>
</dbReference>
<keyword evidence="1" id="KW-0805">Transcription regulation</keyword>
<evidence type="ECO:0000256" key="2">
    <source>
        <dbReference type="ARBA" id="ARBA00023125"/>
    </source>
</evidence>
<reference evidence="4 5" key="1">
    <citation type="journal article" date="2019" name="Nat. Med.">
        <title>A library of human gut bacterial isolates paired with longitudinal multiomics data enables mechanistic microbiome research.</title>
        <authorList>
            <person name="Poyet M."/>
            <person name="Groussin M."/>
            <person name="Gibbons S.M."/>
            <person name="Avila-Pacheco J."/>
            <person name="Jiang X."/>
            <person name="Kearney S.M."/>
            <person name="Perrotta A.R."/>
            <person name="Berdy B."/>
            <person name="Zhao S."/>
            <person name="Lieberman T.D."/>
            <person name="Swanson P.K."/>
            <person name="Smith M."/>
            <person name="Roesemann S."/>
            <person name="Alexander J.E."/>
            <person name="Rich S.A."/>
            <person name="Livny J."/>
            <person name="Vlamakis H."/>
            <person name="Clish C."/>
            <person name="Bullock K."/>
            <person name="Deik A."/>
            <person name="Scott J."/>
            <person name="Pierce K.A."/>
            <person name="Xavier R.J."/>
            <person name="Alm E.J."/>
        </authorList>
    </citation>
    <scope>NUCLEOTIDE SEQUENCE [LARGE SCALE GENOMIC DNA]</scope>
    <source>
        <strain evidence="4 5">BIOML-A2</strain>
    </source>
</reference>
<evidence type="ECO:0000313" key="4">
    <source>
        <dbReference type="EMBL" id="MTU44154.1"/>
    </source>
</evidence>
<accession>A0A6I3S370</accession>
<protein>
    <submittedName>
        <fullName evidence="4">Helix-turn-helix domain-containing protein</fullName>
    </submittedName>
</protein>
<dbReference type="PANTHER" id="PTHR11019">
    <property type="entry name" value="HTH-TYPE TRANSCRIPTIONAL REGULATOR NIMR"/>
    <property type="match status" value="1"/>
</dbReference>
<dbReference type="Pfam" id="PF02311">
    <property type="entry name" value="AraC_binding"/>
    <property type="match status" value="1"/>
</dbReference>
<dbReference type="RefSeq" id="WP_155165904.1">
    <property type="nucleotide sequence ID" value="NZ_WNBY01000032.1"/>
</dbReference>
<comment type="caution">
    <text evidence="4">The sequence shown here is derived from an EMBL/GenBank/DDBJ whole genome shotgun (WGS) entry which is preliminary data.</text>
</comment>
<sequence length="269" mass="30540">MKTSPAQDFSFDTDAMEALATAHVQSLVNQDSPKTLDSCFHKHKRGQLAFPISGSCICYTKDKVWTLMPDQAFWMPAGVPHRIFHSEGASSGYLYLDCDTWSGFNQVCSVELPMYALHGLMYIAESDQTKPLPNQKEKLLKLIIEEVMNSHARPMFGLAVPKDERLKHVNSYILENPSEKVSLQDWADFFHISSKTFNRLVVKETGVTFQQWKNQLLVVNAIELMSKDKNIGWIASELCYGSTSAFSAMFRREIGLSPQEYRKQVLGRC</sequence>
<dbReference type="PROSITE" id="PS01124">
    <property type="entry name" value="HTH_ARAC_FAMILY_2"/>
    <property type="match status" value="1"/>
</dbReference>
<keyword evidence="2" id="KW-0238">DNA-binding</keyword>
<gene>
    <name evidence="4" type="ORF">GMD42_11205</name>
</gene>
<dbReference type="PANTHER" id="PTHR11019:SF199">
    <property type="entry name" value="HTH-TYPE TRANSCRIPTIONAL REGULATOR NIMR"/>
    <property type="match status" value="1"/>
</dbReference>